<dbReference type="InterPro" id="IPR020843">
    <property type="entry name" value="ER"/>
</dbReference>
<dbReference type="PANTHER" id="PTHR11695:SF294">
    <property type="entry name" value="RETICULON-4-INTERACTING PROTEIN 1, MITOCHONDRIAL"/>
    <property type="match status" value="1"/>
</dbReference>
<dbReference type="InterPro" id="IPR013154">
    <property type="entry name" value="ADH-like_N"/>
</dbReference>
<dbReference type="Pfam" id="PF08240">
    <property type="entry name" value="ADH_N"/>
    <property type="match status" value="1"/>
</dbReference>
<dbReference type="SMART" id="SM00829">
    <property type="entry name" value="PKS_ER"/>
    <property type="match status" value="1"/>
</dbReference>
<dbReference type="InterPro" id="IPR011032">
    <property type="entry name" value="GroES-like_sf"/>
</dbReference>
<dbReference type="GO" id="GO:0016491">
    <property type="term" value="F:oxidoreductase activity"/>
    <property type="evidence" value="ECO:0007669"/>
    <property type="project" value="UniProtKB-KW"/>
</dbReference>
<dbReference type="InterPro" id="IPR050700">
    <property type="entry name" value="YIM1/Zinc_Alcohol_DH_Fams"/>
</dbReference>
<dbReference type="CDD" id="cd08267">
    <property type="entry name" value="MDR1"/>
    <property type="match status" value="1"/>
</dbReference>
<dbReference type="STRING" id="1123024.GCA_000423625_03379"/>
<accession>A0A511CYD0</accession>
<dbReference type="Pfam" id="PF13602">
    <property type="entry name" value="ADH_zinc_N_2"/>
    <property type="match status" value="1"/>
</dbReference>
<comment type="caution">
    <text evidence="3">The sequence shown here is derived from an EMBL/GenBank/DDBJ whole genome shotgun (WGS) entry which is preliminary data.</text>
</comment>
<dbReference type="RefSeq" id="WP_307724130.1">
    <property type="nucleotide sequence ID" value="NZ_BJVI01000010.1"/>
</dbReference>
<dbReference type="Gene3D" id="3.40.50.720">
    <property type="entry name" value="NAD(P)-binding Rossmann-like Domain"/>
    <property type="match status" value="1"/>
</dbReference>
<dbReference type="PROSITE" id="PS01162">
    <property type="entry name" value="QOR_ZETA_CRYSTAL"/>
    <property type="match status" value="1"/>
</dbReference>
<dbReference type="AlphaFoldDB" id="A0A511CYD0"/>
<organism evidence="3 4">
    <name type="scientific">Pseudonocardia asaccharolytica DSM 44247 = NBRC 16224</name>
    <dbReference type="NCBI Taxonomy" id="1123024"/>
    <lineage>
        <taxon>Bacteria</taxon>
        <taxon>Bacillati</taxon>
        <taxon>Actinomycetota</taxon>
        <taxon>Actinomycetes</taxon>
        <taxon>Pseudonocardiales</taxon>
        <taxon>Pseudonocardiaceae</taxon>
        <taxon>Pseudonocardia</taxon>
    </lineage>
</organism>
<dbReference type="GO" id="GO:0008270">
    <property type="term" value="F:zinc ion binding"/>
    <property type="evidence" value="ECO:0007669"/>
    <property type="project" value="InterPro"/>
</dbReference>
<feature type="domain" description="Enoyl reductase (ER)" evidence="2">
    <location>
        <begin position="15"/>
        <end position="320"/>
    </location>
</feature>
<protein>
    <submittedName>
        <fullName evidence="3">Dehydrogenase</fullName>
    </submittedName>
</protein>
<dbReference type="InterPro" id="IPR002364">
    <property type="entry name" value="Quin_OxRdtase/zeta-crystal_CS"/>
</dbReference>
<evidence type="ECO:0000259" key="2">
    <source>
        <dbReference type="SMART" id="SM00829"/>
    </source>
</evidence>
<gene>
    <name evidence="3" type="ORF">PA7_14060</name>
</gene>
<evidence type="ECO:0000313" key="3">
    <source>
        <dbReference type="EMBL" id="GEL17569.1"/>
    </source>
</evidence>
<evidence type="ECO:0000256" key="1">
    <source>
        <dbReference type="ARBA" id="ARBA00023002"/>
    </source>
</evidence>
<name>A0A511CYD0_9PSEU</name>
<dbReference type="EMBL" id="BJVI01000010">
    <property type="protein sequence ID" value="GEL17569.1"/>
    <property type="molecule type" value="Genomic_DNA"/>
</dbReference>
<sequence length="323" mass="33819">MDMGEMRAALYDRYGPPEVLYEGRLPTPVAGPGEVLVRVAAASVNGGELVGRAGRVRLVTAALGRGFPKRMGIDFAGTVAAVGAAASGFTVGDRVWGVVPHSFGSAAEFVAVPPGRLALAPTSVDLVQAAALPAVGMTAIIALREKAHLMRGERLLVRGASGGVGSIAVQLGREHGARVTALAGAEQLDFVRSLGAAEAFDYATTRPADLGRFDVVLNTVGTDFSAYRRLLTRNGRMVSITFDIDHPIASLSYIAASTVFGSRRVRFFSGNSGQELLSELTRLVDSAAIRPIVDRVYPLDDIAGAHRALEAGGIRGKIIVQVT</sequence>
<dbReference type="PANTHER" id="PTHR11695">
    <property type="entry name" value="ALCOHOL DEHYDROGENASE RELATED"/>
    <property type="match status" value="1"/>
</dbReference>
<dbReference type="Gene3D" id="3.90.180.10">
    <property type="entry name" value="Medium-chain alcohol dehydrogenases, catalytic domain"/>
    <property type="match status" value="1"/>
</dbReference>
<evidence type="ECO:0000313" key="4">
    <source>
        <dbReference type="Proteomes" id="UP000321328"/>
    </source>
</evidence>
<dbReference type="SUPFAM" id="SSF50129">
    <property type="entry name" value="GroES-like"/>
    <property type="match status" value="1"/>
</dbReference>
<dbReference type="SUPFAM" id="SSF51735">
    <property type="entry name" value="NAD(P)-binding Rossmann-fold domains"/>
    <property type="match status" value="1"/>
</dbReference>
<proteinExistence type="predicted"/>
<reference evidence="3 4" key="1">
    <citation type="submission" date="2019-07" db="EMBL/GenBank/DDBJ databases">
        <title>Whole genome shotgun sequence of Pseudonocardia asaccharolytica NBRC 16224.</title>
        <authorList>
            <person name="Hosoyama A."/>
            <person name="Uohara A."/>
            <person name="Ohji S."/>
            <person name="Ichikawa N."/>
        </authorList>
    </citation>
    <scope>NUCLEOTIDE SEQUENCE [LARGE SCALE GENOMIC DNA]</scope>
    <source>
        <strain evidence="3 4">NBRC 16224</strain>
    </source>
</reference>
<dbReference type="InterPro" id="IPR036291">
    <property type="entry name" value="NAD(P)-bd_dom_sf"/>
</dbReference>
<keyword evidence="1" id="KW-0560">Oxidoreductase</keyword>
<dbReference type="Proteomes" id="UP000321328">
    <property type="component" value="Unassembled WGS sequence"/>
</dbReference>
<keyword evidence="4" id="KW-1185">Reference proteome</keyword>